<evidence type="ECO:0000256" key="1">
    <source>
        <dbReference type="ARBA" id="ARBA00004173"/>
    </source>
</evidence>
<name>A0A9P4Q5G9_9PEZI</name>
<proteinExistence type="inferred from homology"/>
<evidence type="ECO:0000256" key="5">
    <source>
        <dbReference type="ARBA" id="ARBA00023274"/>
    </source>
</evidence>
<keyword evidence="3" id="KW-0689">Ribosomal protein</keyword>
<dbReference type="Proteomes" id="UP000799441">
    <property type="component" value="Unassembled WGS sequence"/>
</dbReference>
<evidence type="ECO:0000256" key="2">
    <source>
        <dbReference type="ARBA" id="ARBA00008970"/>
    </source>
</evidence>
<dbReference type="InterPro" id="IPR013219">
    <property type="entry name" value="Ribosomal_mS33"/>
</dbReference>
<evidence type="ECO:0000313" key="9">
    <source>
        <dbReference type="Proteomes" id="UP000799441"/>
    </source>
</evidence>
<evidence type="ECO:0000256" key="6">
    <source>
        <dbReference type="ARBA" id="ARBA00035132"/>
    </source>
</evidence>
<evidence type="ECO:0000256" key="3">
    <source>
        <dbReference type="ARBA" id="ARBA00022980"/>
    </source>
</evidence>
<accession>A0A9P4Q5G9</accession>
<organism evidence="8 9">
    <name type="scientific">Polychaeton citri CBS 116435</name>
    <dbReference type="NCBI Taxonomy" id="1314669"/>
    <lineage>
        <taxon>Eukaryota</taxon>
        <taxon>Fungi</taxon>
        <taxon>Dikarya</taxon>
        <taxon>Ascomycota</taxon>
        <taxon>Pezizomycotina</taxon>
        <taxon>Dothideomycetes</taxon>
        <taxon>Dothideomycetidae</taxon>
        <taxon>Capnodiales</taxon>
        <taxon>Capnodiaceae</taxon>
        <taxon>Polychaeton</taxon>
    </lineage>
</organism>
<comment type="caution">
    <text evidence="8">The sequence shown here is derived from an EMBL/GenBank/DDBJ whole genome shotgun (WGS) entry which is preliminary data.</text>
</comment>
<evidence type="ECO:0000256" key="4">
    <source>
        <dbReference type="ARBA" id="ARBA00023128"/>
    </source>
</evidence>
<sequence>MSVPKNRILDLVKAQCRVFNTVFNPDRLRLGNKILRQRLKGPSLSAYYPRRVATFKQLQQAYPNYETYDDFEEDRLESIQIAKSRGKGAPKKKRTAAESKKNKGKKR</sequence>
<gene>
    <name evidence="8" type="ORF">K431DRAFT_306161</name>
</gene>
<keyword evidence="9" id="KW-1185">Reference proteome</keyword>
<dbReference type="OrthoDB" id="2257454at2759"/>
<dbReference type="Pfam" id="PF08293">
    <property type="entry name" value="MRP-S33"/>
    <property type="match status" value="1"/>
</dbReference>
<dbReference type="PANTHER" id="PTHR13362:SF2">
    <property type="entry name" value="SMALL RIBOSOMAL SUBUNIT PROTEIN MS33"/>
    <property type="match status" value="1"/>
</dbReference>
<evidence type="ECO:0000256" key="7">
    <source>
        <dbReference type="SAM" id="MobiDB-lite"/>
    </source>
</evidence>
<feature type="compositionally biased region" description="Basic residues" evidence="7">
    <location>
        <begin position="84"/>
        <end position="94"/>
    </location>
</feature>
<dbReference type="GO" id="GO:1990904">
    <property type="term" value="C:ribonucleoprotein complex"/>
    <property type="evidence" value="ECO:0007669"/>
    <property type="project" value="UniProtKB-KW"/>
</dbReference>
<dbReference type="EMBL" id="MU003826">
    <property type="protein sequence ID" value="KAF2718372.1"/>
    <property type="molecule type" value="Genomic_DNA"/>
</dbReference>
<evidence type="ECO:0000313" key="8">
    <source>
        <dbReference type="EMBL" id="KAF2718372.1"/>
    </source>
</evidence>
<dbReference type="GO" id="GO:0005739">
    <property type="term" value="C:mitochondrion"/>
    <property type="evidence" value="ECO:0007669"/>
    <property type="project" value="UniProtKB-SubCell"/>
</dbReference>
<comment type="similarity">
    <text evidence="2">Belongs to the mitochondrion-specific ribosomal protein mS33 family.</text>
</comment>
<dbReference type="AlphaFoldDB" id="A0A9P4Q5G9"/>
<keyword evidence="4" id="KW-0496">Mitochondrion</keyword>
<keyword evidence="5" id="KW-0687">Ribonucleoprotein</keyword>
<reference evidence="8" key="1">
    <citation type="journal article" date="2020" name="Stud. Mycol.">
        <title>101 Dothideomycetes genomes: a test case for predicting lifestyles and emergence of pathogens.</title>
        <authorList>
            <person name="Haridas S."/>
            <person name="Albert R."/>
            <person name="Binder M."/>
            <person name="Bloem J."/>
            <person name="Labutti K."/>
            <person name="Salamov A."/>
            <person name="Andreopoulos B."/>
            <person name="Baker S."/>
            <person name="Barry K."/>
            <person name="Bills G."/>
            <person name="Bluhm B."/>
            <person name="Cannon C."/>
            <person name="Castanera R."/>
            <person name="Culley D."/>
            <person name="Daum C."/>
            <person name="Ezra D."/>
            <person name="Gonzalez J."/>
            <person name="Henrissat B."/>
            <person name="Kuo A."/>
            <person name="Liang C."/>
            <person name="Lipzen A."/>
            <person name="Lutzoni F."/>
            <person name="Magnuson J."/>
            <person name="Mondo S."/>
            <person name="Nolan M."/>
            <person name="Ohm R."/>
            <person name="Pangilinan J."/>
            <person name="Park H.-J."/>
            <person name="Ramirez L."/>
            <person name="Alfaro M."/>
            <person name="Sun H."/>
            <person name="Tritt A."/>
            <person name="Yoshinaga Y."/>
            <person name="Zwiers L.-H."/>
            <person name="Turgeon B."/>
            <person name="Goodwin S."/>
            <person name="Spatafora J."/>
            <person name="Crous P."/>
            <person name="Grigoriev I."/>
        </authorList>
    </citation>
    <scope>NUCLEOTIDE SEQUENCE</scope>
    <source>
        <strain evidence="8">CBS 116435</strain>
    </source>
</reference>
<dbReference type="PANTHER" id="PTHR13362">
    <property type="entry name" value="MITOCHONDRIAL RIBOSOMAL PROTEIN S33"/>
    <property type="match status" value="1"/>
</dbReference>
<protein>
    <recommendedName>
        <fullName evidence="6">Small ribosomal subunit protein mS33</fullName>
    </recommendedName>
</protein>
<comment type="subcellular location">
    <subcellularLocation>
        <location evidence="1">Mitochondrion</location>
    </subcellularLocation>
</comment>
<feature type="region of interest" description="Disordered" evidence="7">
    <location>
        <begin position="81"/>
        <end position="107"/>
    </location>
</feature>
<dbReference type="GO" id="GO:0005840">
    <property type="term" value="C:ribosome"/>
    <property type="evidence" value="ECO:0007669"/>
    <property type="project" value="UniProtKB-KW"/>
</dbReference>